<name>A0AAF3EZW0_9BILA</name>
<evidence type="ECO:0000256" key="1">
    <source>
        <dbReference type="SAM" id="Phobius"/>
    </source>
</evidence>
<dbReference type="WBParaSite" id="MBELARI_LOCUS19759">
    <property type="protein sequence ID" value="MBELARI_LOCUS19759"/>
    <property type="gene ID" value="MBELARI_LOCUS19759"/>
</dbReference>
<keyword evidence="1" id="KW-0472">Membrane</keyword>
<keyword evidence="1" id="KW-0812">Transmembrane</keyword>
<protein>
    <submittedName>
        <fullName evidence="3">Uncharacterized protein</fullName>
    </submittedName>
</protein>
<accession>A0AAF3EZW0</accession>
<organism evidence="2 3">
    <name type="scientific">Mesorhabditis belari</name>
    <dbReference type="NCBI Taxonomy" id="2138241"/>
    <lineage>
        <taxon>Eukaryota</taxon>
        <taxon>Metazoa</taxon>
        <taxon>Ecdysozoa</taxon>
        <taxon>Nematoda</taxon>
        <taxon>Chromadorea</taxon>
        <taxon>Rhabditida</taxon>
        <taxon>Rhabditina</taxon>
        <taxon>Rhabditomorpha</taxon>
        <taxon>Rhabditoidea</taxon>
        <taxon>Rhabditidae</taxon>
        <taxon>Mesorhabditinae</taxon>
        <taxon>Mesorhabditis</taxon>
    </lineage>
</organism>
<dbReference type="AlphaFoldDB" id="A0AAF3EZW0"/>
<evidence type="ECO:0000313" key="2">
    <source>
        <dbReference type="Proteomes" id="UP000887575"/>
    </source>
</evidence>
<proteinExistence type="predicted"/>
<sequence>MFVEQRNPPPQDPAPVRELPPVDLGIEAVEALPPLDTIWVTLLTYLTSFQGQLNEPRQPRSKVQEYMVSQFEVLVQAARRDWDLTNGLWLQPTINFLTKMHENMTAYREQYGQYWEQWNPEENVEQGNQFNQMNVGQGVSNINNGQQVQFNMFFNNANLNLFAGSIQQLLQVLNGNQTHGDHGNDLFVLVIHQALLTIEKYFTLKRFHQLPSYCDMKIQVTMMIQQYLTQNNQQRLRDEYELFYNAPFSDGVLGHLLGQQDKDRLMAKCYEKDLRNMRGFIDRLQHDSPDDADDLMLSMSEQALRKIREKKLDSNNRFFNKLTNHFYNIAGYLFVFCFGFLLAKFPELLIRILI</sequence>
<dbReference type="Proteomes" id="UP000887575">
    <property type="component" value="Unassembled WGS sequence"/>
</dbReference>
<reference evidence="3" key="1">
    <citation type="submission" date="2024-02" db="UniProtKB">
        <authorList>
            <consortium name="WormBaseParasite"/>
        </authorList>
    </citation>
    <scope>IDENTIFICATION</scope>
</reference>
<keyword evidence="1" id="KW-1133">Transmembrane helix</keyword>
<evidence type="ECO:0000313" key="3">
    <source>
        <dbReference type="WBParaSite" id="MBELARI_LOCUS19759"/>
    </source>
</evidence>
<feature type="transmembrane region" description="Helical" evidence="1">
    <location>
        <begin position="325"/>
        <end position="343"/>
    </location>
</feature>
<keyword evidence="2" id="KW-1185">Reference proteome</keyword>